<evidence type="ECO:0000256" key="1">
    <source>
        <dbReference type="ARBA" id="ARBA00018370"/>
    </source>
</evidence>
<feature type="domain" description="PpiC" evidence="7">
    <location>
        <begin position="212"/>
        <end position="309"/>
    </location>
</feature>
<evidence type="ECO:0000256" key="4">
    <source>
        <dbReference type="ARBA" id="ARBA00031484"/>
    </source>
</evidence>
<accession>A0A1Z1FD38</accession>
<dbReference type="InterPro" id="IPR000297">
    <property type="entry name" value="PPIase_PpiC"/>
</dbReference>
<evidence type="ECO:0000313" key="9">
    <source>
        <dbReference type="Proteomes" id="UP000195807"/>
    </source>
</evidence>
<organism evidence="8 9">
    <name type="scientific">Croceicoccus marinus</name>
    <dbReference type="NCBI Taxonomy" id="450378"/>
    <lineage>
        <taxon>Bacteria</taxon>
        <taxon>Pseudomonadati</taxon>
        <taxon>Pseudomonadota</taxon>
        <taxon>Alphaproteobacteria</taxon>
        <taxon>Sphingomonadales</taxon>
        <taxon>Erythrobacteraceae</taxon>
        <taxon>Croceicoccus</taxon>
    </lineage>
</organism>
<dbReference type="Gene3D" id="3.10.50.40">
    <property type="match status" value="1"/>
</dbReference>
<dbReference type="STRING" id="450378.GCA_001661675_02244"/>
<gene>
    <name evidence="8" type="ORF">A9D14_11150</name>
</gene>
<dbReference type="SUPFAM" id="SSF54534">
    <property type="entry name" value="FKBP-like"/>
    <property type="match status" value="1"/>
</dbReference>
<evidence type="ECO:0000256" key="5">
    <source>
        <dbReference type="PROSITE-ProRule" id="PRU00278"/>
    </source>
</evidence>
<dbReference type="InterPro" id="IPR046357">
    <property type="entry name" value="PPIase_dom_sf"/>
</dbReference>
<dbReference type="EMBL" id="CP019602">
    <property type="protein sequence ID" value="ARU16633.1"/>
    <property type="molecule type" value="Genomic_DNA"/>
</dbReference>
<reference evidence="8 9" key="1">
    <citation type="submission" date="2017-01" db="EMBL/GenBank/DDBJ databases">
        <title>Complete genome sequence of esterase-producing bacterium Croceicoccus marinus E4A9.</title>
        <authorList>
            <person name="Wu Y.-H."/>
            <person name="Cheng H."/>
            <person name="Xu L."/>
            <person name="Huo Y.-Y."/>
            <person name="Wang C.-S."/>
            <person name="Xu X.-W."/>
        </authorList>
    </citation>
    <scope>NUCLEOTIDE SEQUENCE [LARGE SCALE GENOMIC DNA]</scope>
    <source>
        <strain evidence="8 9">E4A9</strain>
    </source>
</reference>
<evidence type="ECO:0000256" key="2">
    <source>
        <dbReference type="ARBA" id="ARBA00022729"/>
    </source>
</evidence>
<keyword evidence="9" id="KW-1185">Reference proteome</keyword>
<protein>
    <recommendedName>
        <fullName evidence="1">Parvulin-like PPIase</fullName>
    </recommendedName>
    <alternativeName>
        <fullName evidence="3">Peptidyl-prolyl cis-trans isomerase plp</fullName>
    </alternativeName>
    <alternativeName>
        <fullName evidence="4">Rotamase plp</fullName>
    </alternativeName>
</protein>
<keyword evidence="5" id="KW-0697">Rotamase</keyword>
<sequence length="466" mass="50642">MRQMTTSLTIARLQRAATGVCAAALMAASLAGAPAFAQDRAAPELVAQDQAASPSIGMIEDGAQGDADSNVRTASAKVNGEIITQTDIDQRVAWIEATTQRRLVPQEREQVVQQLVDELIQIQNARESEITITSDEVVQMYDRYAQRELGITSAELDELTRSVGSSPASLQRMLLAQAAWQQLLRRNVAPLVNVSAREVNEQIDRMKADKGTNEYRLGEIYIAAPAGSDAQVEQRMQAIMAQLQETGDFASVAAQYSQASTAARGGDLGFVRLDRLPPELATVVPAMQVGELQGPIPCCGGYSILYMRDKRQVMVADPRDGMVSLAQITINMPAGLSMEEMNRFAADFGQKTQSLTGGCSAVEAQARQIGAEAVLVDQISIRQLPSQLQEMVLATPDGGVTRPYGVAASEASQPLRAMMVCGRSDPPMLDGPTSDQVMEQIENERIERRAQNYMRDLRRDAIVERN</sequence>
<evidence type="ECO:0000256" key="3">
    <source>
        <dbReference type="ARBA" id="ARBA00030642"/>
    </source>
</evidence>
<dbReference type="PANTHER" id="PTHR47637">
    <property type="entry name" value="CHAPERONE SURA"/>
    <property type="match status" value="1"/>
</dbReference>
<dbReference type="InterPro" id="IPR023058">
    <property type="entry name" value="PPIase_PpiC_CS"/>
</dbReference>
<dbReference type="Pfam" id="PF00639">
    <property type="entry name" value="Rotamase"/>
    <property type="match status" value="1"/>
</dbReference>
<keyword evidence="5" id="KW-0413">Isomerase</keyword>
<dbReference type="SUPFAM" id="SSF109998">
    <property type="entry name" value="Triger factor/SurA peptide-binding domain-like"/>
    <property type="match status" value="1"/>
</dbReference>
<dbReference type="PROSITE" id="PS01096">
    <property type="entry name" value="PPIC_PPIASE_1"/>
    <property type="match status" value="1"/>
</dbReference>
<proteinExistence type="predicted"/>
<dbReference type="KEGG" id="cman:A9D14_11150"/>
<dbReference type="PANTHER" id="PTHR47637:SF1">
    <property type="entry name" value="CHAPERONE SURA"/>
    <property type="match status" value="1"/>
</dbReference>
<dbReference type="InterPro" id="IPR027304">
    <property type="entry name" value="Trigger_fact/SurA_dom_sf"/>
</dbReference>
<dbReference type="AlphaFoldDB" id="A0A1Z1FD38"/>
<dbReference type="InterPro" id="IPR050280">
    <property type="entry name" value="OMP_Chaperone_SurA"/>
</dbReference>
<feature type="chain" id="PRO_5011454190" description="Parvulin-like PPIase" evidence="6">
    <location>
        <begin position="38"/>
        <end position="466"/>
    </location>
</feature>
<evidence type="ECO:0000313" key="8">
    <source>
        <dbReference type="EMBL" id="ARU16633.1"/>
    </source>
</evidence>
<name>A0A1Z1FD38_9SPHN</name>
<dbReference type="Gene3D" id="1.10.4030.10">
    <property type="entry name" value="Porin chaperone SurA, peptide-binding domain"/>
    <property type="match status" value="1"/>
</dbReference>
<keyword evidence="2 6" id="KW-0732">Signal</keyword>
<dbReference type="PROSITE" id="PS50198">
    <property type="entry name" value="PPIC_PPIASE_2"/>
    <property type="match status" value="1"/>
</dbReference>
<dbReference type="GO" id="GO:0003755">
    <property type="term" value="F:peptidyl-prolyl cis-trans isomerase activity"/>
    <property type="evidence" value="ECO:0007669"/>
    <property type="project" value="UniProtKB-KW"/>
</dbReference>
<dbReference type="Proteomes" id="UP000195807">
    <property type="component" value="Chromosome"/>
</dbReference>
<feature type="signal peptide" evidence="6">
    <location>
        <begin position="1"/>
        <end position="37"/>
    </location>
</feature>
<evidence type="ECO:0000259" key="7">
    <source>
        <dbReference type="PROSITE" id="PS50198"/>
    </source>
</evidence>
<evidence type="ECO:0000256" key="6">
    <source>
        <dbReference type="SAM" id="SignalP"/>
    </source>
</evidence>